<dbReference type="NCBIfam" id="TIGR03668">
    <property type="entry name" value="Rv0121_F420"/>
    <property type="match status" value="1"/>
</dbReference>
<dbReference type="PANTHER" id="PTHR35176">
    <property type="entry name" value="HEME OXYGENASE HI_0854-RELATED"/>
    <property type="match status" value="1"/>
</dbReference>
<dbReference type="InterPro" id="IPR052019">
    <property type="entry name" value="F420H2_bilvrd_red/Heme_oxyg"/>
</dbReference>
<dbReference type="SUPFAM" id="SSF50475">
    <property type="entry name" value="FMN-binding split barrel"/>
    <property type="match status" value="1"/>
</dbReference>
<dbReference type="RefSeq" id="WP_211328907.1">
    <property type="nucleotide sequence ID" value="NZ_QTTT01000001.1"/>
</dbReference>
<dbReference type="GO" id="GO:0070967">
    <property type="term" value="F:coenzyme F420 binding"/>
    <property type="evidence" value="ECO:0007669"/>
    <property type="project" value="TreeGrafter"/>
</dbReference>
<keyword evidence="1" id="KW-0560">Oxidoreductase</keyword>
<dbReference type="InterPro" id="IPR019967">
    <property type="entry name" value="F420-dep_enz_PPOX_Rv0121"/>
</dbReference>
<feature type="domain" description="Pyridoxamine 5'-phosphate oxidase N-terminal" evidence="2">
    <location>
        <begin position="7"/>
        <end position="136"/>
    </location>
</feature>
<reference evidence="3 4" key="1">
    <citation type="submission" date="2018-08" db="EMBL/GenBank/DDBJ databases">
        <title>Sequencing the genomes of 1000 actinobacteria strains.</title>
        <authorList>
            <person name="Klenk H.-P."/>
        </authorList>
    </citation>
    <scope>NUCLEOTIDE SEQUENCE [LARGE SCALE GENOMIC DNA]</scope>
    <source>
        <strain evidence="3 4">DSM 43927</strain>
    </source>
</reference>
<organism evidence="3 4">
    <name type="scientific">Thermomonospora umbrina</name>
    <dbReference type="NCBI Taxonomy" id="111806"/>
    <lineage>
        <taxon>Bacteria</taxon>
        <taxon>Bacillati</taxon>
        <taxon>Actinomycetota</taxon>
        <taxon>Actinomycetes</taxon>
        <taxon>Streptosporangiales</taxon>
        <taxon>Thermomonosporaceae</taxon>
        <taxon>Thermomonospora</taxon>
    </lineage>
</organism>
<dbReference type="InterPro" id="IPR011576">
    <property type="entry name" value="Pyridox_Oxase_N"/>
</dbReference>
<dbReference type="GO" id="GO:0005829">
    <property type="term" value="C:cytosol"/>
    <property type="evidence" value="ECO:0007669"/>
    <property type="project" value="TreeGrafter"/>
</dbReference>
<dbReference type="GO" id="GO:0016627">
    <property type="term" value="F:oxidoreductase activity, acting on the CH-CH group of donors"/>
    <property type="evidence" value="ECO:0007669"/>
    <property type="project" value="TreeGrafter"/>
</dbReference>
<dbReference type="AlphaFoldDB" id="A0A3D9SZ35"/>
<evidence type="ECO:0000256" key="1">
    <source>
        <dbReference type="ARBA" id="ARBA00023002"/>
    </source>
</evidence>
<dbReference type="InterPro" id="IPR012349">
    <property type="entry name" value="Split_barrel_FMN-bd"/>
</dbReference>
<dbReference type="PANTHER" id="PTHR35176:SF2">
    <property type="entry name" value="F420H(2)-DEPENDENT REDUCTASE RV1155"/>
    <property type="match status" value="1"/>
</dbReference>
<gene>
    <name evidence="3" type="ORF">DFJ69_6814</name>
</gene>
<name>A0A3D9SZ35_9ACTN</name>
<evidence type="ECO:0000313" key="4">
    <source>
        <dbReference type="Proteomes" id="UP000256661"/>
    </source>
</evidence>
<dbReference type="Gene3D" id="2.30.110.10">
    <property type="entry name" value="Electron Transport, Fmn-binding Protein, Chain A"/>
    <property type="match status" value="1"/>
</dbReference>
<dbReference type="Proteomes" id="UP000256661">
    <property type="component" value="Unassembled WGS sequence"/>
</dbReference>
<protein>
    <submittedName>
        <fullName evidence="3">PPOX class probable F420-dependent enzyme</fullName>
    </submittedName>
</protein>
<evidence type="ECO:0000259" key="2">
    <source>
        <dbReference type="Pfam" id="PF01243"/>
    </source>
</evidence>
<dbReference type="Pfam" id="PF01243">
    <property type="entry name" value="PNPOx_N"/>
    <property type="match status" value="1"/>
</dbReference>
<sequence>MSGLDLPEARRRLARAPVVRLATADDAGRPHLVAAVFALDDDVIHMAVDHKPKRSRDLRRLRNIAANPAVSVLADHYEDDWTRLWWVRADGDARVTADPSEVGRTAELLARRYPQYRDRPPEGPAIRIEVRRWTGWIYG</sequence>
<evidence type="ECO:0000313" key="3">
    <source>
        <dbReference type="EMBL" id="REF01210.1"/>
    </source>
</evidence>
<proteinExistence type="predicted"/>
<dbReference type="EMBL" id="QTTT01000001">
    <property type="protein sequence ID" value="REF01210.1"/>
    <property type="molecule type" value="Genomic_DNA"/>
</dbReference>
<accession>A0A3D9SZ35</accession>
<comment type="caution">
    <text evidence="3">The sequence shown here is derived from an EMBL/GenBank/DDBJ whole genome shotgun (WGS) entry which is preliminary data.</text>
</comment>
<keyword evidence="4" id="KW-1185">Reference proteome</keyword>